<accession>A0A4R3M2M0</accession>
<dbReference type="InterPro" id="IPR051620">
    <property type="entry name" value="ORF904-like_C"/>
</dbReference>
<dbReference type="PANTHER" id="PTHR35372:SF2">
    <property type="entry name" value="SF3 HELICASE DOMAIN-CONTAINING PROTEIN"/>
    <property type="match status" value="1"/>
</dbReference>
<dbReference type="PANTHER" id="PTHR35372">
    <property type="entry name" value="ATP BINDING PROTEIN-RELATED"/>
    <property type="match status" value="1"/>
</dbReference>
<keyword evidence="1" id="KW-0547">Nucleotide-binding</keyword>
<evidence type="ECO:0000256" key="2">
    <source>
        <dbReference type="ARBA" id="ARBA00022801"/>
    </source>
</evidence>
<dbReference type="InterPro" id="IPR045455">
    <property type="entry name" value="NrS-1_pol-like_helicase"/>
</dbReference>
<gene>
    <name evidence="5" type="ORF">EDC22_1136</name>
</gene>
<dbReference type="SMART" id="SM00885">
    <property type="entry name" value="D5_N"/>
    <property type="match status" value="1"/>
</dbReference>
<dbReference type="PROSITE" id="PS51206">
    <property type="entry name" value="SF3_HELICASE_1"/>
    <property type="match status" value="1"/>
</dbReference>
<dbReference type="Pfam" id="PF19263">
    <property type="entry name" value="DUF5906"/>
    <property type="match status" value="1"/>
</dbReference>
<dbReference type="Pfam" id="PF08706">
    <property type="entry name" value="D5_N"/>
    <property type="match status" value="1"/>
</dbReference>
<keyword evidence="3" id="KW-0067">ATP-binding</keyword>
<feature type="domain" description="SF3 helicase" evidence="4">
    <location>
        <begin position="185"/>
        <end position="344"/>
    </location>
</feature>
<dbReference type="EMBL" id="SMAK01000013">
    <property type="protein sequence ID" value="TCT05385.1"/>
    <property type="molecule type" value="Genomic_DNA"/>
</dbReference>
<evidence type="ECO:0000313" key="5">
    <source>
        <dbReference type="EMBL" id="TCT05385.1"/>
    </source>
</evidence>
<name>A0A4R3M2M0_9HYPH</name>
<evidence type="ECO:0000256" key="1">
    <source>
        <dbReference type="ARBA" id="ARBA00022741"/>
    </source>
</evidence>
<dbReference type="GO" id="GO:0016787">
    <property type="term" value="F:hydrolase activity"/>
    <property type="evidence" value="ECO:0007669"/>
    <property type="project" value="UniProtKB-KW"/>
</dbReference>
<dbReference type="Gene3D" id="3.40.50.300">
    <property type="entry name" value="P-loop containing nucleotide triphosphate hydrolases"/>
    <property type="match status" value="1"/>
</dbReference>
<dbReference type="SUPFAM" id="SSF52540">
    <property type="entry name" value="P-loop containing nucleoside triphosphate hydrolases"/>
    <property type="match status" value="1"/>
</dbReference>
<keyword evidence="2" id="KW-0378">Hydrolase</keyword>
<keyword evidence="6" id="KW-1185">Reference proteome</keyword>
<dbReference type="NCBIfam" id="TIGR01613">
    <property type="entry name" value="primase_Cterm"/>
    <property type="match status" value="1"/>
</dbReference>
<organism evidence="5 6">
    <name type="scientific">Tepidamorphus gemmatus</name>
    <dbReference type="NCBI Taxonomy" id="747076"/>
    <lineage>
        <taxon>Bacteria</taxon>
        <taxon>Pseudomonadati</taxon>
        <taxon>Pseudomonadota</taxon>
        <taxon>Alphaproteobacteria</taxon>
        <taxon>Hyphomicrobiales</taxon>
        <taxon>Tepidamorphaceae</taxon>
        <taxon>Tepidamorphus</taxon>
    </lineage>
</organism>
<dbReference type="Proteomes" id="UP000295678">
    <property type="component" value="Unassembled WGS sequence"/>
</dbReference>
<comment type="caution">
    <text evidence="5">The sequence shown here is derived from an EMBL/GenBank/DDBJ whole genome shotgun (WGS) entry which is preliminary data.</text>
</comment>
<dbReference type="InterPro" id="IPR006500">
    <property type="entry name" value="Helicase_put_C_phage/plasmid"/>
</dbReference>
<dbReference type="AlphaFoldDB" id="A0A4R3M2M0"/>
<evidence type="ECO:0000256" key="3">
    <source>
        <dbReference type="ARBA" id="ARBA00022840"/>
    </source>
</evidence>
<dbReference type="OrthoDB" id="9763644at2"/>
<dbReference type="GO" id="GO:0005524">
    <property type="term" value="F:ATP binding"/>
    <property type="evidence" value="ECO:0007669"/>
    <property type="project" value="UniProtKB-KW"/>
</dbReference>
<reference evidence="5 6" key="1">
    <citation type="submission" date="2019-03" db="EMBL/GenBank/DDBJ databases">
        <title>Genomic Encyclopedia of Type Strains, Phase IV (KMG-IV): sequencing the most valuable type-strain genomes for metagenomic binning, comparative biology and taxonomic classification.</title>
        <authorList>
            <person name="Goeker M."/>
        </authorList>
    </citation>
    <scope>NUCLEOTIDE SEQUENCE [LARGE SCALE GENOMIC DNA]</scope>
    <source>
        <strain evidence="5 6">DSM 19345</strain>
    </source>
</reference>
<dbReference type="InterPro" id="IPR027417">
    <property type="entry name" value="P-loop_NTPase"/>
</dbReference>
<dbReference type="InterPro" id="IPR014818">
    <property type="entry name" value="Phage/plasmid_primase_P4_C"/>
</dbReference>
<sequence>MGDVHDLLDEMLKRGRQADESAEAIDRPIEYADESLALRFTAQHEHDLRYVHLWGRWLRWDGRRWRTDETLETFDLARAIARAASAEIVERNGSAKVASSVASAKTIAAIERLARADRRHATRTEDWDADPWLLNTPGGTVDLKTGRLRPHAREDLITKITAVAPGGACPLWLAFLDRVFRSDQELIAFAQRMLGYSLTGSIRDHALFFLYGTGGNGKGVFLNTWHKIMGDYSCIASMETFVASKTERHPTDLAMLRGARAVMAQETEQGQRWAESRIKALTGGDAISARFMRQDFFTFEPAFKLMIAGNHKPSLRNVDEAVRRRFNLVPFTVTIPKAERNPNLPQKLEAEWPGILAWAIEGCLEWQRIGLAPPPAVLDATEGYLADEDAIGRFLDERCETGDMLVMEEVKELFASWRDWCNATGEYAGSTKRFSQNLETRGFQRIQHPSNRRACFAGIRLVVRGATDWGDFNAG</sequence>
<dbReference type="InterPro" id="IPR014015">
    <property type="entry name" value="Helicase_SF3_DNA-vir"/>
</dbReference>
<evidence type="ECO:0000313" key="6">
    <source>
        <dbReference type="Proteomes" id="UP000295678"/>
    </source>
</evidence>
<protein>
    <submittedName>
        <fullName evidence="5">P4 family phage/plasmid primase-like protein</fullName>
    </submittedName>
</protein>
<evidence type="ECO:0000259" key="4">
    <source>
        <dbReference type="PROSITE" id="PS51206"/>
    </source>
</evidence>
<dbReference type="RefSeq" id="WP_132807669.1">
    <property type="nucleotide sequence ID" value="NZ_SMAK01000013.1"/>
</dbReference>
<proteinExistence type="predicted"/>